<evidence type="ECO:0000313" key="1">
    <source>
        <dbReference type="EMBL" id="RNM34647.1"/>
    </source>
</evidence>
<gene>
    <name evidence="1" type="ORF">DMP05_06270</name>
</gene>
<dbReference type="Proteomes" id="UP000271472">
    <property type="component" value="Unassembled WGS sequence"/>
</dbReference>
<sequence length="175" mass="19725">MSINKPIAESGIFSVVSDSDALVLIEFFLYYAAPRGISPLSLDLPRALSGVEKDDLLNELCDEAKCERSDLCFPTLRNGRTNEISRLNLTDERFVVDGAKGFFWLNVPNGKGAPPEDEFDCIIRHIRNSIAHGRVCAVNDYGLFEDIKNNLTMRFVVKPQALINWVSRIQERFDS</sequence>
<dbReference type="EMBL" id="QIBZ01000009">
    <property type="protein sequence ID" value="RNM34647.1"/>
    <property type="molecule type" value="Genomic_DNA"/>
</dbReference>
<keyword evidence="2" id="KW-1185">Reference proteome</keyword>
<dbReference type="GeneID" id="98662472"/>
<reference evidence="2" key="1">
    <citation type="submission" date="2018-05" db="EMBL/GenBank/DDBJ databases">
        <title>Genome Sequencing of selected type strains of the family Eggerthellaceae.</title>
        <authorList>
            <person name="Danylec N."/>
            <person name="Stoll D.A."/>
            <person name="Doetsch A."/>
            <person name="Huch M."/>
        </authorList>
    </citation>
    <scope>NUCLEOTIDE SEQUENCE [LARGE SCALE GENOMIC DNA]</scope>
    <source>
        <strain evidence="2">DSM 22006</strain>
    </source>
</reference>
<comment type="caution">
    <text evidence="1">The sequence shown here is derived from an EMBL/GenBank/DDBJ whole genome shotgun (WGS) entry which is preliminary data.</text>
</comment>
<evidence type="ECO:0008006" key="3">
    <source>
        <dbReference type="Google" id="ProtNLM"/>
    </source>
</evidence>
<dbReference type="AlphaFoldDB" id="A0A3N0ICL8"/>
<organism evidence="1 2">
    <name type="scientific">Slackia isoflavoniconvertens</name>
    <dbReference type="NCBI Taxonomy" id="572010"/>
    <lineage>
        <taxon>Bacteria</taxon>
        <taxon>Bacillati</taxon>
        <taxon>Actinomycetota</taxon>
        <taxon>Coriobacteriia</taxon>
        <taxon>Eggerthellales</taxon>
        <taxon>Eggerthellaceae</taxon>
        <taxon>Slackia</taxon>
    </lineage>
</organism>
<evidence type="ECO:0000313" key="2">
    <source>
        <dbReference type="Proteomes" id="UP000271472"/>
    </source>
</evidence>
<dbReference type="OrthoDB" id="2083881at2"/>
<accession>A0A3N0ICL8</accession>
<name>A0A3N0ICL8_9ACTN</name>
<protein>
    <recommendedName>
        <fullName evidence="3">pEK499-p136 HEPN domain-containing protein</fullName>
    </recommendedName>
</protein>
<dbReference type="RefSeq" id="WP_123219634.1">
    <property type="nucleotide sequence ID" value="NZ_JACHYQ010000001.1"/>
</dbReference>
<proteinExistence type="predicted"/>